<dbReference type="Pfam" id="PF00155">
    <property type="entry name" value="Aminotran_1_2"/>
    <property type="match status" value="1"/>
</dbReference>
<evidence type="ECO:0000256" key="3">
    <source>
        <dbReference type="ARBA" id="ARBA00023015"/>
    </source>
</evidence>
<keyword evidence="4" id="KW-0238">DNA-binding</keyword>
<dbReference type="GO" id="GO:0030170">
    <property type="term" value="F:pyridoxal phosphate binding"/>
    <property type="evidence" value="ECO:0007669"/>
    <property type="project" value="InterPro"/>
</dbReference>
<evidence type="ECO:0000256" key="5">
    <source>
        <dbReference type="ARBA" id="ARBA00023163"/>
    </source>
</evidence>
<dbReference type="OrthoDB" id="9808770at2"/>
<evidence type="ECO:0000313" key="7">
    <source>
        <dbReference type="EMBL" id="PHI32288.1"/>
    </source>
</evidence>
<dbReference type="PANTHER" id="PTHR46577:SF1">
    <property type="entry name" value="HTH-TYPE TRANSCRIPTIONAL REGULATORY PROTEIN GABR"/>
    <property type="match status" value="1"/>
</dbReference>
<dbReference type="GO" id="GO:0003700">
    <property type="term" value="F:DNA-binding transcription factor activity"/>
    <property type="evidence" value="ECO:0007669"/>
    <property type="project" value="InterPro"/>
</dbReference>
<keyword evidence="5" id="KW-0804">Transcription</keyword>
<accession>A0A2C6DPM3</accession>
<dbReference type="InterPro" id="IPR051446">
    <property type="entry name" value="HTH_trans_reg/aminotransferase"/>
</dbReference>
<dbReference type="InterPro" id="IPR036388">
    <property type="entry name" value="WH-like_DNA-bd_sf"/>
</dbReference>
<evidence type="ECO:0000313" key="9">
    <source>
        <dbReference type="Proteomes" id="UP000224974"/>
    </source>
</evidence>
<keyword evidence="2" id="KW-0663">Pyridoxal phosphate</keyword>
<keyword evidence="7" id="KW-0032">Aminotransferase</keyword>
<dbReference type="SUPFAM" id="SSF46785">
    <property type="entry name" value="Winged helix' DNA-binding domain"/>
    <property type="match status" value="1"/>
</dbReference>
<dbReference type="SMART" id="SM00345">
    <property type="entry name" value="HTH_GNTR"/>
    <property type="match status" value="1"/>
</dbReference>
<dbReference type="InterPro" id="IPR036390">
    <property type="entry name" value="WH_DNA-bd_sf"/>
</dbReference>
<evidence type="ECO:0000313" key="8">
    <source>
        <dbReference type="EMBL" id="VFS45220.1"/>
    </source>
</evidence>
<dbReference type="Proteomes" id="UP000224974">
    <property type="component" value="Unassembled WGS sequence"/>
</dbReference>
<dbReference type="SUPFAM" id="SSF53383">
    <property type="entry name" value="PLP-dependent transferases"/>
    <property type="match status" value="1"/>
</dbReference>
<reference evidence="7" key="1">
    <citation type="submission" date="2017-09" db="EMBL/GenBank/DDBJ databases">
        <title>FDA dAtabase for Regulatory Grade micrObial Sequences (FDA-ARGOS): Supporting development and validation of Infectious Disease Dx tests.</title>
        <authorList>
            <person name="Minogue T."/>
            <person name="Wolcott M."/>
            <person name="Wasieloski L."/>
            <person name="Aguilar W."/>
            <person name="Moore D."/>
            <person name="Tallon L.J."/>
            <person name="Sadzewicz L."/>
            <person name="Ott S."/>
            <person name="Zhao X."/>
            <person name="Nagaraj S."/>
            <person name="Vavikolanu K."/>
            <person name="Aluvathingal J."/>
            <person name="Nadendla S."/>
            <person name="Sichtig H."/>
        </authorList>
    </citation>
    <scope>NUCLEOTIDE SEQUENCE</scope>
    <source>
        <strain evidence="7">FDAARGOS_387</strain>
    </source>
</reference>
<dbReference type="STRING" id="1111728.GCA_000427805_02205"/>
<dbReference type="Gene3D" id="3.40.640.10">
    <property type="entry name" value="Type I PLP-dependent aspartate aminotransferase-like (Major domain)"/>
    <property type="match status" value="1"/>
</dbReference>
<dbReference type="Proteomes" id="UP000373449">
    <property type="component" value="Unassembled WGS sequence"/>
</dbReference>
<evidence type="ECO:0000259" key="6">
    <source>
        <dbReference type="PROSITE" id="PS50949"/>
    </source>
</evidence>
<keyword evidence="7" id="KW-0808">Transferase</keyword>
<feature type="domain" description="HTH gntR-type" evidence="6">
    <location>
        <begin position="16"/>
        <end position="84"/>
    </location>
</feature>
<sequence>MNKFTSHISINSSNPLPVYRQIYRRIKDAIVAGSLKPDERLPSMRVLASDLGLARGTIESAYAMLISEGYIESRGQSGTRVSGQLRLASLPTIDNGLPAAEKKSAMPHISHFSHQPLQLGLPALDEFPLTLWNRLAGRQVRQTSPTYLAQPPAAGYRPLREAIARYLQLSRGITCQPRQIFICGGYSSVLRLIIDTLYQHGDRIWLEDPCYLIARQIFTQAGAQLVPIDIDNDGINVELAIQRQNKARFALVTPAHHSPTGVTLSLSRRLALLAWATERQSWIIEDDYDGEFRYQGHPLPALKSLDTRGRVLYAGTFSKVLFPALRTAYLVVPESLVEQFEQAICISPCTSQVAIQGAIADFIDQSHFYRHLKNMRTLYARRRSFLIQAIEESLGHLKIETHFGGMHLILHLEYPMNDKVITEVARKNGLAVEALSHWSINNQRLNGLLLGFTNISSLDHARQLIHTLSKIIQMK</sequence>
<dbReference type="PANTHER" id="PTHR46577">
    <property type="entry name" value="HTH-TYPE TRANSCRIPTIONAL REGULATORY PROTEIN GABR"/>
    <property type="match status" value="1"/>
</dbReference>
<proteinExistence type="inferred from homology"/>
<dbReference type="AlphaFoldDB" id="A0A2C6DPM3"/>
<dbReference type="InterPro" id="IPR004839">
    <property type="entry name" value="Aminotransferase_I/II_large"/>
</dbReference>
<gene>
    <name evidence="8" type="primary">gabR_1</name>
    <name evidence="7" type="ORF">CRN84_24700</name>
    <name evidence="8" type="ORF">NCTC12282_00092</name>
</gene>
<evidence type="ECO:0000256" key="2">
    <source>
        <dbReference type="ARBA" id="ARBA00022898"/>
    </source>
</evidence>
<comment type="similarity">
    <text evidence="1">In the C-terminal section; belongs to the class-I pyridoxal-phosphate-dependent aminotransferase family.</text>
</comment>
<dbReference type="EMBL" id="CAADJA010000002">
    <property type="protein sequence ID" value="VFS45220.1"/>
    <property type="molecule type" value="Genomic_DNA"/>
</dbReference>
<dbReference type="CDD" id="cd00609">
    <property type="entry name" value="AAT_like"/>
    <property type="match status" value="1"/>
</dbReference>
<evidence type="ECO:0000313" key="10">
    <source>
        <dbReference type="Proteomes" id="UP000373449"/>
    </source>
</evidence>
<reference evidence="9" key="2">
    <citation type="submission" date="2017-09" db="EMBL/GenBank/DDBJ databases">
        <title>FDA dAtabase for Regulatory Grade micrObial Sequences (FDA-ARGOS): Supporting development and validation of Infectious Disease Dx tests.</title>
        <authorList>
            <person name="Minogue T."/>
            <person name="Wolcott M."/>
            <person name="Wasieloski L."/>
            <person name="Aguilar W."/>
            <person name="Moore D."/>
            <person name="Tallon L."/>
            <person name="Sadzewicz L."/>
            <person name="Ott S."/>
            <person name="Zhao X."/>
            <person name="Nagaraj S."/>
            <person name="Vavikolanu K."/>
            <person name="Aluvathingal J."/>
            <person name="Nadendla S."/>
            <person name="Sichtig H."/>
        </authorList>
    </citation>
    <scope>NUCLEOTIDE SEQUENCE [LARGE SCALE GENOMIC DNA]</scope>
    <source>
        <strain evidence="9">FDAARGOS_387</strain>
    </source>
</reference>
<dbReference type="Pfam" id="PF00392">
    <property type="entry name" value="GntR"/>
    <property type="match status" value="1"/>
</dbReference>
<dbReference type="EMBL" id="PDDX01000001">
    <property type="protein sequence ID" value="PHI32288.1"/>
    <property type="molecule type" value="Genomic_DNA"/>
</dbReference>
<dbReference type="Gene3D" id="1.10.10.10">
    <property type="entry name" value="Winged helix-like DNA-binding domain superfamily/Winged helix DNA-binding domain"/>
    <property type="match status" value="1"/>
</dbReference>
<dbReference type="RefSeq" id="WP_036015988.1">
    <property type="nucleotide sequence ID" value="NZ_CAADJA010000002.1"/>
</dbReference>
<name>A0A2C6DPM3_9GAMM</name>
<reference evidence="8 10" key="3">
    <citation type="submission" date="2019-03" db="EMBL/GenBank/DDBJ databases">
        <authorList>
            <consortium name="Pathogen Informatics"/>
        </authorList>
    </citation>
    <scope>NUCLEOTIDE SEQUENCE [LARGE SCALE GENOMIC DNA]</scope>
    <source>
        <strain evidence="8 10">NCTC12282</strain>
    </source>
</reference>
<keyword evidence="9" id="KW-1185">Reference proteome</keyword>
<evidence type="ECO:0000256" key="4">
    <source>
        <dbReference type="ARBA" id="ARBA00023125"/>
    </source>
</evidence>
<dbReference type="PROSITE" id="PS50949">
    <property type="entry name" value="HTH_GNTR"/>
    <property type="match status" value="1"/>
</dbReference>
<dbReference type="InterPro" id="IPR015421">
    <property type="entry name" value="PyrdxlP-dep_Trfase_major"/>
</dbReference>
<dbReference type="CDD" id="cd07377">
    <property type="entry name" value="WHTH_GntR"/>
    <property type="match status" value="1"/>
</dbReference>
<dbReference type="PRINTS" id="PR00035">
    <property type="entry name" value="HTHGNTR"/>
</dbReference>
<dbReference type="InterPro" id="IPR000524">
    <property type="entry name" value="Tscrpt_reg_HTH_GntR"/>
</dbReference>
<organism evidence="7 9">
    <name type="scientific">Budvicia aquatica</name>
    <dbReference type="NCBI Taxonomy" id="82979"/>
    <lineage>
        <taxon>Bacteria</taxon>
        <taxon>Pseudomonadati</taxon>
        <taxon>Pseudomonadota</taxon>
        <taxon>Gammaproteobacteria</taxon>
        <taxon>Enterobacterales</taxon>
        <taxon>Budviciaceae</taxon>
        <taxon>Budvicia</taxon>
    </lineage>
</organism>
<protein>
    <submittedName>
        <fullName evidence="8">HTH-type transcriptional regulatory protein gabR</fullName>
    </submittedName>
    <submittedName>
        <fullName evidence="7">PLP-dependent aminotransferase family protein</fullName>
    </submittedName>
</protein>
<keyword evidence="3" id="KW-0805">Transcription regulation</keyword>
<evidence type="ECO:0000256" key="1">
    <source>
        <dbReference type="ARBA" id="ARBA00005384"/>
    </source>
</evidence>
<dbReference type="InterPro" id="IPR015424">
    <property type="entry name" value="PyrdxlP-dep_Trfase"/>
</dbReference>
<dbReference type="GO" id="GO:0008483">
    <property type="term" value="F:transaminase activity"/>
    <property type="evidence" value="ECO:0007669"/>
    <property type="project" value="UniProtKB-KW"/>
</dbReference>
<dbReference type="GO" id="GO:0003677">
    <property type="term" value="F:DNA binding"/>
    <property type="evidence" value="ECO:0007669"/>
    <property type="project" value="UniProtKB-KW"/>
</dbReference>